<name>A0A087FYE5_ARAAL</name>
<dbReference type="EMBL" id="KL986957">
    <property type="protein sequence ID" value="KFK22647.1"/>
    <property type="molecule type" value="Genomic_DNA"/>
</dbReference>
<proteinExistence type="predicted"/>
<accession>A0A087FYE5</accession>
<protein>
    <submittedName>
        <fullName evidence="1">Uncharacterized protein</fullName>
    </submittedName>
</protein>
<evidence type="ECO:0000313" key="1">
    <source>
        <dbReference type="EMBL" id="KFK22647.1"/>
    </source>
</evidence>
<dbReference type="AlphaFoldDB" id="A0A087FYE5"/>
<gene>
    <name evidence="1" type="ORF">AALP_AAs70149U000100</name>
</gene>
<evidence type="ECO:0000313" key="2">
    <source>
        <dbReference type="Proteomes" id="UP000029120"/>
    </source>
</evidence>
<organism evidence="1 2">
    <name type="scientific">Arabis alpina</name>
    <name type="common">Alpine rock-cress</name>
    <dbReference type="NCBI Taxonomy" id="50452"/>
    <lineage>
        <taxon>Eukaryota</taxon>
        <taxon>Viridiplantae</taxon>
        <taxon>Streptophyta</taxon>
        <taxon>Embryophyta</taxon>
        <taxon>Tracheophyta</taxon>
        <taxon>Spermatophyta</taxon>
        <taxon>Magnoliopsida</taxon>
        <taxon>eudicotyledons</taxon>
        <taxon>Gunneridae</taxon>
        <taxon>Pentapetalae</taxon>
        <taxon>rosids</taxon>
        <taxon>malvids</taxon>
        <taxon>Brassicales</taxon>
        <taxon>Brassicaceae</taxon>
        <taxon>Arabideae</taxon>
        <taxon>Arabis</taxon>
    </lineage>
</organism>
<sequence>AVRVRRYRVLQNIQGGRTDYEDLQLLVRDLMQMLYED</sequence>
<dbReference type="Proteomes" id="UP000029120">
    <property type="component" value="Unassembled WGS sequence"/>
</dbReference>
<feature type="non-terminal residue" evidence="1">
    <location>
        <position position="1"/>
    </location>
</feature>
<keyword evidence="2" id="KW-1185">Reference proteome</keyword>
<dbReference type="Gramene" id="KFK22647">
    <property type="protein sequence ID" value="KFK22647"/>
    <property type="gene ID" value="AALP_AAs70149U000100"/>
</dbReference>
<reference evidence="2" key="1">
    <citation type="journal article" date="2015" name="Nat. Plants">
        <title>Genome expansion of Arabis alpina linked with retrotransposition and reduced symmetric DNA methylation.</title>
        <authorList>
            <person name="Willing E.M."/>
            <person name="Rawat V."/>
            <person name="Mandakova T."/>
            <person name="Maumus F."/>
            <person name="James G.V."/>
            <person name="Nordstroem K.J."/>
            <person name="Becker C."/>
            <person name="Warthmann N."/>
            <person name="Chica C."/>
            <person name="Szarzynska B."/>
            <person name="Zytnicki M."/>
            <person name="Albani M.C."/>
            <person name="Kiefer C."/>
            <person name="Bergonzi S."/>
            <person name="Castaings L."/>
            <person name="Mateos J.L."/>
            <person name="Berns M.C."/>
            <person name="Bujdoso N."/>
            <person name="Piofczyk T."/>
            <person name="de Lorenzo L."/>
            <person name="Barrero-Sicilia C."/>
            <person name="Mateos I."/>
            <person name="Piednoel M."/>
            <person name="Hagmann J."/>
            <person name="Chen-Min-Tao R."/>
            <person name="Iglesias-Fernandez R."/>
            <person name="Schuster S.C."/>
            <person name="Alonso-Blanco C."/>
            <person name="Roudier F."/>
            <person name="Carbonero P."/>
            <person name="Paz-Ares J."/>
            <person name="Davis S.J."/>
            <person name="Pecinka A."/>
            <person name="Quesneville H."/>
            <person name="Colot V."/>
            <person name="Lysak M.A."/>
            <person name="Weigel D."/>
            <person name="Coupland G."/>
            <person name="Schneeberger K."/>
        </authorList>
    </citation>
    <scope>NUCLEOTIDE SEQUENCE [LARGE SCALE GENOMIC DNA]</scope>
    <source>
        <strain evidence="2">cv. Pajares</strain>
    </source>
</reference>